<dbReference type="GO" id="GO:1990904">
    <property type="term" value="C:ribonucleoprotein complex"/>
    <property type="evidence" value="ECO:0007669"/>
    <property type="project" value="UniProtKB-KW"/>
</dbReference>
<dbReference type="GO" id="GO:0006412">
    <property type="term" value="P:translation"/>
    <property type="evidence" value="ECO:0007669"/>
    <property type="project" value="UniProtKB-UniRule"/>
</dbReference>
<evidence type="ECO:0000256" key="5">
    <source>
        <dbReference type="RuleBase" id="RU000562"/>
    </source>
</evidence>
<dbReference type="NCBIfam" id="TIGR00061">
    <property type="entry name" value="L21"/>
    <property type="match status" value="1"/>
</dbReference>
<gene>
    <name evidence="4 6" type="primary">rplU</name>
    <name evidence="6" type="ORF">COX41_03065</name>
</gene>
<dbReference type="HAMAP" id="MF_01363">
    <property type="entry name" value="Ribosomal_bL21"/>
    <property type="match status" value="1"/>
</dbReference>
<dbReference type="PANTHER" id="PTHR21349:SF0">
    <property type="entry name" value="LARGE RIBOSOMAL SUBUNIT PROTEIN BL21M"/>
    <property type="match status" value="1"/>
</dbReference>
<comment type="function">
    <text evidence="4 5">This protein binds to 23S rRNA in the presence of protein L20.</text>
</comment>
<dbReference type="PANTHER" id="PTHR21349">
    <property type="entry name" value="50S RIBOSOMAL PROTEIN L21"/>
    <property type="match status" value="1"/>
</dbReference>
<accession>A0A2G9YL14</accession>
<dbReference type="GO" id="GO:0005840">
    <property type="term" value="C:ribosome"/>
    <property type="evidence" value="ECO:0007669"/>
    <property type="project" value="UniProtKB-KW"/>
</dbReference>
<sequence length="105" mass="12006">MYAIIEVGAKQYNVKKDDIIEVDKQAVEEGKDIIIDKVLLLSKDKKIEVGQPYLKDVKVTAQVLAQVKGEKTISFKYRRRKSSHWTKGHRVKLTRIKIKEIAVAG</sequence>
<comment type="caution">
    <text evidence="6">The sequence shown here is derived from an EMBL/GenBank/DDBJ whole genome shotgun (WGS) entry which is preliminary data.</text>
</comment>
<dbReference type="InterPro" id="IPR001787">
    <property type="entry name" value="Ribosomal_bL21"/>
</dbReference>
<comment type="subunit">
    <text evidence="4">Part of the 50S ribosomal subunit. Contacts protein L20.</text>
</comment>
<evidence type="ECO:0000256" key="3">
    <source>
        <dbReference type="ARBA" id="ARBA00023274"/>
    </source>
</evidence>
<dbReference type="InterPro" id="IPR028909">
    <property type="entry name" value="bL21-like"/>
</dbReference>
<dbReference type="EMBL" id="PCRK01000069">
    <property type="protein sequence ID" value="PIP19403.1"/>
    <property type="molecule type" value="Genomic_DNA"/>
</dbReference>
<keyword evidence="4 5" id="KW-0699">rRNA-binding</keyword>
<reference evidence="6 7" key="1">
    <citation type="submission" date="2017-09" db="EMBL/GenBank/DDBJ databases">
        <title>Depth-based differentiation of microbial function through sediment-hosted aquifers and enrichment of novel symbionts in the deep terrestrial subsurface.</title>
        <authorList>
            <person name="Probst A.J."/>
            <person name="Ladd B."/>
            <person name="Jarett J.K."/>
            <person name="Geller-Mcgrath D.E."/>
            <person name="Sieber C.M."/>
            <person name="Emerson J.B."/>
            <person name="Anantharaman K."/>
            <person name="Thomas B.C."/>
            <person name="Malmstrom R."/>
            <person name="Stieglmeier M."/>
            <person name="Klingl A."/>
            <person name="Woyke T."/>
            <person name="Ryan C.M."/>
            <person name="Banfield J.F."/>
        </authorList>
    </citation>
    <scope>NUCLEOTIDE SEQUENCE [LARGE SCALE GENOMIC DNA]</scope>
    <source>
        <strain evidence="6">CG23_combo_of_CG06-09_8_20_14_all_41_10</strain>
    </source>
</reference>
<keyword evidence="2 4" id="KW-0689">Ribosomal protein</keyword>
<dbReference type="GO" id="GO:0019843">
    <property type="term" value="F:rRNA binding"/>
    <property type="evidence" value="ECO:0007669"/>
    <property type="project" value="UniProtKB-UniRule"/>
</dbReference>
<dbReference type="GO" id="GO:0005737">
    <property type="term" value="C:cytoplasm"/>
    <property type="evidence" value="ECO:0007669"/>
    <property type="project" value="UniProtKB-ARBA"/>
</dbReference>
<dbReference type="InterPro" id="IPR036164">
    <property type="entry name" value="bL21-like_sf"/>
</dbReference>
<evidence type="ECO:0000313" key="7">
    <source>
        <dbReference type="Proteomes" id="UP000231292"/>
    </source>
</evidence>
<name>A0A2G9YL14_9BACT</name>
<evidence type="ECO:0000313" key="6">
    <source>
        <dbReference type="EMBL" id="PIP19403.1"/>
    </source>
</evidence>
<evidence type="ECO:0000256" key="2">
    <source>
        <dbReference type="ARBA" id="ARBA00022980"/>
    </source>
</evidence>
<keyword evidence="4 5" id="KW-0694">RNA-binding</keyword>
<comment type="similarity">
    <text evidence="1 4 5">Belongs to the bacterial ribosomal protein bL21 family.</text>
</comment>
<keyword evidence="3 4" id="KW-0687">Ribonucleoprotein</keyword>
<evidence type="ECO:0000256" key="1">
    <source>
        <dbReference type="ARBA" id="ARBA00008563"/>
    </source>
</evidence>
<dbReference type="Pfam" id="PF00829">
    <property type="entry name" value="Ribosomal_L21p"/>
    <property type="match status" value="1"/>
</dbReference>
<proteinExistence type="inferred from homology"/>
<dbReference type="GO" id="GO:0003735">
    <property type="term" value="F:structural constituent of ribosome"/>
    <property type="evidence" value="ECO:0007669"/>
    <property type="project" value="InterPro"/>
</dbReference>
<dbReference type="Proteomes" id="UP000231292">
    <property type="component" value="Unassembled WGS sequence"/>
</dbReference>
<dbReference type="AlphaFoldDB" id="A0A2G9YL14"/>
<organism evidence="6 7">
    <name type="scientific">Candidatus Sherwoodlollariibacterium unditelluris</name>
    <dbReference type="NCBI Taxonomy" id="1974757"/>
    <lineage>
        <taxon>Bacteria</taxon>
        <taxon>Pseudomonadati</taxon>
        <taxon>Candidatus Omnitrophota</taxon>
        <taxon>Candidatus Sherwoodlollariibacterium</taxon>
    </lineage>
</organism>
<protein>
    <recommendedName>
        <fullName evidence="4">Large ribosomal subunit protein bL21</fullName>
    </recommendedName>
</protein>
<dbReference type="SUPFAM" id="SSF141091">
    <property type="entry name" value="L21p-like"/>
    <property type="match status" value="1"/>
</dbReference>
<evidence type="ECO:0000256" key="4">
    <source>
        <dbReference type="HAMAP-Rule" id="MF_01363"/>
    </source>
</evidence>